<evidence type="ECO:0000313" key="3">
    <source>
        <dbReference type="Proteomes" id="UP000231192"/>
    </source>
</evidence>
<accession>A0A2H0UBP1</accession>
<proteinExistence type="predicted"/>
<comment type="caution">
    <text evidence="2">The sequence shown here is derived from an EMBL/GenBank/DDBJ whole genome shotgun (WGS) entry which is preliminary data.</text>
</comment>
<dbReference type="SUPFAM" id="SSF56112">
    <property type="entry name" value="Protein kinase-like (PK-like)"/>
    <property type="match status" value="1"/>
</dbReference>
<sequence>MSEGSGEKPQGATGRWERNARPPIIGNLNVNRFVRTPAGELMLRRKPKENPKLFEALRKEYTFLGFFEAGGEVRQRSPQEQEEFAVHARQEGLRVVAPLRRILEVTYVPFLEHAQTLDDSLPMQDEGQTKELLRQLFSDLATAHGKKIVYGDRWSKNVLIDDKEGIAHIDFDLELDGEVAKVFELAQITYYVLCAIDQARIPILADCIKKHSAQDYDPTLFAQFVRRHASYFQASARYAAPPEAVEALLGLL</sequence>
<reference evidence="3" key="1">
    <citation type="submission" date="2017-09" db="EMBL/GenBank/DDBJ databases">
        <title>Depth-based differentiation of microbial function through sediment-hosted aquifers and enrichment of novel symbionts in the deep terrestrial subsurface.</title>
        <authorList>
            <person name="Probst A.J."/>
            <person name="Ladd B."/>
            <person name="Jarett J.K."/>
            <person name="Geller-Mcgrath D.E."/>
            <person name="Sieber C.M.K."/>
            <person name="Emerson J.B."/>
            <person name="Anantharaman K."/>
            <person name="Thomas B.C."/>
            <person name="Malmstrom R."/>
            <person name="Stieglmeier M."/>
            <person name="Klingl A."/>
            <person name="Woyke T."/>
            <person name="Ryan C.M."/>
            <person name="Banfield J.F."/>
        </authorList>
    </citation>
    <scope>NUCLEOTIDE SEQUENCE [LARGE SCALE GENOMIC DNA]</scope>
</reference>
<feature type="region of interest" description="Disordered" evidence="1">
    <location>
        <begin position="1"/>
        <end position="21"/>
    </location>
</feature>
<name>A0A2H0UBP1_9BACT</name>
<evidence type="ECO:0000313" key="2">
    <source>
        <dbReference type="EMBL" id="PIR83838.1"/>
    </source>
</evidence>
<dbReference type="Proteomes" id="UP000231192">
    <property type="component" value="Unassembled WGS sequence"/>
</dbReference>
<organism evidence="2 3">
    <name type="scientific">Candidatus Kaiserbacteria bacterium CG10_big_fil_rev_8_21_14_0_10_51_14</name>
    <dbReference type="NCBI Taxonomy" id="1974610"/>
    <lineage>
        <taxon>Bacteria</taxon>
        <taxon>Candidatus Kaiseribacteriota</taxon>
    </lineage>
</organism>
<evidence type="ECO:0008006" key="4">
    <source>
        <dbReference type="Google" id="ProtNLM"/>
    </source>
</evidence>
<dbReference type="Gene3D" id="1.10.510.10">
    <property type="entry name" value="Transferase(Phosphotransferase) domain 1"/>
    <property type="match status" value="1"/>
</dbReference>
<dbReference type="AlphaFoldDB" id="A0A2H0UBP1"/>
<dbReference type="EMBL" id="PFBK01000006">
    <property type="protein sequence ID" value="PIR83838.1"/>
    <property type="molecule type" value="Genomic_DNA"/>
</dbReference>
<evidence type="ECO:0000256" key="1">
    <source>
        <dbReference type="SAM" id="MobiDB-lite"/>
    </source>
</evidence>
<protein>
    <recommendedName>
        <fullName evidence="4">Aminoglycoside phosphotransferase domain-containing protein</fullName>
    </recommendedName>
</protein>
<dbReference type="InterPro" id="IPR011009">
    <property type="entry name" value="Kinase-like_dom_sf"/>
</dbReference>
<gene>
    <name evidence="2" type="ORF">COU18_02035</name>
</gene>